<feature type="non-terminal residue" evidence="2">
    <location>
        <position position="1"/>
    </location>
</feature>
<keyword evidence="3" id="KW-1185">Reference proteome</keyword>
<evidence type="ECO:0000256" key="1">
    <source>
        <dbReference type="SAM" id="MobiDB-lite"/>
    </source>
</evidence>
<dbReference type="Proteomes" id="UP000239156">
    <property type="component" value="Unassembled WGS sequence"/>
</dbReference>
<evidence type="ECO:0000313" key="2">
    <source>
        <dbReference type="EMBL" id="POV99240.1"/>
    </source>
</evidence>
<gene>
    <name evidence="2" type="ORF">PSTT_13914</name>
</gene>
<feature type="region of interest" description="Disordered" evidence="1">
    <location>
        <begin position="1"/>
        <end position="67"/>
    </location>
</feature>
<dbReference type="PANTHER" id="PTHR28241:SF1">
    <property type="entry name" value="MITOCHONDRIAL IMPORT PROTEIN 1"/>
    <property type="match status" value="1"/>
</dbReference>
<dbReference type="PANTHER" id="PTHR28241">
    <property type="entry name" value="MITOCHONDRIAL IMPORT PROTEIN 1"/>
    <property type="match status" value="1"/>
</dbReference>
<dbReference type="VEuPathDB" id="FungiDB:PSHT_12767"/>
<dbReference type="Pfam" id="PF08219">
    <property type="entry name" value="TOM13"/>
    <property type="match status" value="1"/>
</dbReference>
<feature type="compositionally biased region" description="Basic and acidic residues" evidence="1">
    <location>
        <begin position="12"/>
        <end position="25"/>
    </location>
</feature>
<protein>
    <submittedName>
        <fullName evidence="2">Uncharacterized protein</fullName>
    </submittedName>
</protein>
<dbReference type="EMBL" id="PKSL01000205">
    <property type="protein sequence ID" value="POV99240.1"/>
    <property type="molecule type" value="Genomic_DNA"/>
</dbReference>
<accession>A0A2S4UPR4</accession>
<feature type="region of interest" description="Disordered" evidence="1">
    <location>
        <begin position="107"/>
        <end position="126"/>
    </location>
</feature>
<dbReference type="VEuPathDB" id="FungiDB:PSTT_13914"/>
<feature type="region of interest" description="Disordered" evidence="1">
    <location>
        <begin position="208"/>
        <end position="236"/>
    </location>
</feature>
<dbReference type="AlphaFoldDB" id="A0A2S4UPR4"/>
<evidence type="ECO:0000313" key="3">
    <source>
        <dbReference type="Proteomes" id="UP000239156"/>
    </source>
</evidence>
<feature type="compositionally biased region" description="Polar residues" evidence="1">
    <location>
        <begin position="1"/>
        <end position="11"/>
    </location>
</feature>
<sequence length="236" mass="26141">QVTEPETNSSSKRVEVRKMTEETNQRRISLSNEWPPAPYGTENLPRHNTTTTKRKPSPTLLQSSCSNRPLKQLARSLSSLSTDHHPTFSFDFSSSGHTNQKTFANHHHISTKNHPQENRNKSGNQGLEDKITVAPLITLSLFTHLSDPTLSWSTKIGCFSATLGINFLLPFINGVMLGLGEIAAREFIGAYFGWGPAGYRYYSNQLEPHRRSSSSMPDRSTSSSSNPTNTSSSSTT</sequence>
<comment type="caution">
    <text evidence="2">The sequence shown here is derived from an EMBL/GenBank/DDBJ whole genome shotgun (WGS) entry which is preliminary data.</text>
</comment>
<reference evidence="2" key="1">
    <citation type="submission" date="2017-12" db="EMBL/GenBank/DDBJ databases">
        <title>Gene loss provides genomic basis for host adaptation in cereal stripe rust fungi.</title>
        <authorList>
            <person name="Xia C."/>
        </authorList>
    </citation>
    <scope>NUCLEOTIDE SEQUENCE [LARGE SCALE GENOMIC DNA]</scope>
    <source>
        <strain evidence="2">93-210</strain>
    </source>
</reference>
<organism evidence="2 3">
    <name type="scientific">Puccinia striiformis</name>
    <dbReference type="NCBI Taxonomy" id="27350"/>
    <lineage>
        <taxon>Eukaryota</taxon>
        <taxon>Fungi</taxon>
        <taxon>Dikarya</taxon>
        <taxon>Basidiomycota</taxon>
        <taxon>Pucciniomycotina</taxon>
        <taxon>Pucciniomycetes</taxon>
        <taxon>Pucciniales</taxon>
        <taxon>Pucciniaceae</taxon>
        <taxon>Puccinia</taxon>
    </lineage>
</organism>
<dbReference type="GO" id="GO:0045040">
    <property type="term" value="P:protein insertion into mitochondrial outer membrane"/>
    <property type="evidence" value="ECO:0007669"/>
    <property type="project" value="TreeGrafter"/>
</dbReference>
<feature type="compositionally biased region" description="Low complexity" evidence="1">
    <location>
        <begin position="213"/>
        <end position="236"/>
    </location>
</feature>
<dbReference type="InterPro" id="IPR013262">
    <property type="entry name" value="OMP_MIM1/TOM13_mt"/>
</dbReference>
<dbReference type="GO" id="GO:0005741">
    <property type="term" value="C:mitochondrial outer membrane"/>
    <property type="evidence" value="ECO:0007669"/>
    <property type="project" value="InterPro"/>
</dbReference>
<dbReference type="GO" id="GO:0070096">
    <property type="term" value="P:mitochondrial outer membrane translocase complex assembly"/>
    <property type="evidence" value="ECO:0007669"/>
    <property type="project" value="TreeGrafter"/>
</dbReference>
<name>A0A2S4UPR4_9BASI</name>
<proteinExistence type="predicted"/>